<dbReference type="InParanoid" id="A0A1M6QPI4"/>
<gene>
    <name evidence="2" type="ORF">SAMN02745181_3464</name>
</gene>
<accession>A0A1M6QPI4</accession>
<keyword evidence="1" id="KW-0732">Signal</keyword>
<protein>
    <recommendedName>
        <fullName evidence="4">WD40-like Beta Propeller Repeat</fullName>
    </recommendedName>
</protein>
<proteinExistence type="predicted"/>
<reference evidence="2 3" key="1">
    <citation type="submission" date="2016-11" db="EMBL/GenBank/DDBJ databases">
        <authorList>
            <person name="Jaros S."/>
            <person name="Januszkiewicz K."/>
            <person name="Wedrychowicz H."/>
        </authorList>
    </citation>
    <scope>NUCLEOTIDE SEQUENCE [LARGE SCALE GENOMIC DNA]</scope>
    <source>
        <strain evidence="2 3">DSM 18772</strain>
    </source>
</reference>
<sequence length="314" mass="36052">MNTFLKYLLAFVLGSAATSFSITGYQAYQTFKKVQPGSKTGGSFEPSPDEKYRAEFFTYIETLKDGKKSYYYELKVQDRSTEQILLSHRQPAGNDAINPRGPEHIFWSPDSTAIVFGTADVEVFSHHLSTYVSPFDQHDDQTSGIEKPANDIAELPALLKLIEADPQIYLFEGPPTGYYRHPNKINLPLLTRFGYLFKRQGDHVLNDEHEKELIQVLTNPSHYSPLTSRNHHKPYRPDYAIQFSSGLGKVEIALSYRNHSARISHNGKETHYLNFHYTTEDPSEDPFKTVLHEYRDFIFVTPLTHPEENSDFEH</sequence>
<dbReference type="STRING" id="1123071.SAMN02745181_3464"/>
<dbReference type="Proteomes" id="UP000184510">
    <property type="component" value="Unassembled WGS sequence"/>
</dbReference>
<evidence type="ECO:0000313" key="2">
    <source>
        <dbReference type="EMBL" id="SHK22116.1"/>
    </source>
</evidence>
<feature type="chain" id="PRO_5013178229" description="WD40-like Beta Propeller Repeat" evidence="1">
    <location>
        <begin position="22"/>
        <end position="314"/>
    </location>
</feature>
<evidence type="ECO:0008006" key="4">
    <source>
        <dbReference type="Google" id="ProtNLM"/>
    </source>
</evidence>
<dbReference type="EMBL" id="FQYR01000006">
    <property type="protein sequence ID" value="SHK22116.1"/>
    <property type="molecule type" value="Genomic_DNA"/>
</dbReference>
<dbReference type="RefSeq" id="WP_143185017.1">
    <property type="nucleotide sequence ID" value="NZ_FQYR01000006.1"/>
</dbReference>
<evidence type="ECO:0000313" key="3">
    <source>
        <dbReference type="Proteomes" id="UP000184510"/>
    </source>
</evidence>
<dbReference type="AlphaFoldDB" id="A0A1M6QPI4"/>
<organism evidence="2 3">
    <name type="scientific">Rubritalea squalenifaciens DSM 18772</name>
    <dbReference type="NCBI Taxonomy" id="1123071"/>
    <lineage>
        <taxon>Bacteria</taxon>
        <taxon>Pseudomonadati</taxon>
        <taxon>Verrucomicrobiota</taxon>
        <taxon>Verrucomicrobiia</taxon>
        <taxon>Verrucomicrobiales</taxon>
        <taxon>Rubritaleaceae</taxon>
        <taxon>Rubritalea</taxon>
    </lineage>
</organism>
<evidence type="ECO:0000256" key="1">
    <source>
        <dbReference type="SAM" id="SignalP"/>
    </source>
</evidence>
<name>A0A1M6QPI4_9BACT</name>
<feature type="signal peptide" evidence="1">
    <location>
        <begin position="1"/>
        <end position="21"/>
    </location>
</feature>
<keyword evidence="3" id="KW-1185">Reference proteome</keyword>